<dbReference type="InterPro" id="IPR032584">
    <property type="entry name" value="DUF4913"/>
</dbReference>
<dbReference type="AlphaFoldDB" id="A0A3D9U637"/>
<dbReference type="EMBL" id="QTUA01000002">
    <property type="protein sequence ID" value="REF24657.1"/>
    <property type="molecule type" value="Genomic_DNA"/>
</dbReference>
<organism evidence="2 3">
    <name type="scientific">Calidifontibacter indicus</name>
    <dbReference type="NCBI Taxonomy" id="419650"/>
    <lineage>
        <taxon>Bacteria</taxon>
        <taxon>Bacillati</taxon>
        <taxon>Actinomycetota</taxon>
        <taxon>Actinomycetes</taxon>
        <taxon>Micrococcales</taxon>
        <taxon>Dermacoccaceae</taxon>
        <taxon>Calidifontibacter</taxon>
    </lineage>
</organism>
<gene>
    <name evidence="2" type="ORF">DFJ65_3444</name>
</gene>
<keyword evidence="3" id="KW-1185">Reference proteome</keyword>
<reference evidence="2 3" key="1">
    <citation type="submission" date="2018-08" db="EMBL/GenBank/DDBJ databases">
        <title>Sequencing the genomes of 1000 actinobacteria strains.</title>
        <authorList>
            <person name="Klenk H.-P."/>
        </authorList>
    </citation>
    <scope>NUCLEOTIDE SEQUENCE [LARGE SCALE GENOMIC DNA]</scope>
    <source>
        <strain evidence="2 3">DSM 22967</strain>
    </source>
</reference>
<dbReference type="Pfam" id="PF16259">
    <property type="entry name" value="DUF4913"/>
    <property type="match status" value="1"/>
</dbReference>
<dbReference type="Proteomes" id="UP000256253">
    <property type="component" value="Unassembled WGS sequence"/>
</dbReference>
<proteinExistence type="predicted"/>
<feature type="region of interest" description="Disordered" evidence="1">
    <location>
        <begin position="1"/>
        <end position="38"/>
    </location>
</feature>
<evidence type="ECO:0000256" key="1">
    <source>
        <dbReference type="SAM" id="MobiDB-lite"/>
    </source>
</evidence>
<feature type="region of interest" description="Disordered" evidence="1">
    <location>
        <begin position="150"/>
        <end position="169"/>
    </location>
</feature>
<protein>
    <submittedName>
        <fullName evidence="2">Uncharacterized protein DUF4913</fullName>
    </submittedName>
</protein>
<name>A0A3D9U637_9MICO</name>
<comment type="caution">
    <text evidence="2">The sequence shown here is derived from an EMBL/GenBank/DDBJ whole genome shotgun (WGS) entry which is preliminary data.</text>
</comment>
<evidence type="ECO:0000313" key="3">
    <source>
        <dbReference type="Proteomes" id="UP000256253"/>
    </source>
</evidence>
<accession>A0A3D9U637</accession>
<sequence>MVKRNPTGENEALTANSGGVSGSFGGQPDSVPTDDDAQEPVRLRFASLPLFVESYVLPNWRHPTNGIAWCGRWWEHAEAITRLSACWEAFEVMRREPAPALSVWWRDHLDVHMAALTRESGPFKQCDAERGMHRQQPIWSNVQPPAGLFPVDDDAEIGGRPAAQTKETR</sequence>
<evidence type="ECO:0000313" key="2">
    <source>
        <dbReference type="EMBL" id="REF24657.1"/>
    </source>
</evidence>